<dbReference type="Gene3D" id="2.30.110.10">
    <property type="entry name" value="Electron Transport, Fmn-binding Protein, Chain A"/>
    <property type="match status" value="1"/>
</dbReference>
<evidence type="ECO:0000256" key="1">
    <source>
        <dbReference type="SAM" id="Coils"/>
    </source>
</evidence>
<sequence>MATPSNSRAPWRDLLTSHLNQTPGYDFTIATVGYDPQGRPVPRVRTCGCRGFFPELKLHPSGQKDMEQQVEDGGNPACYESDMLTFTTDTRMEKLPQLDSSGHAVEGMFWLKDLMVQWRIKGRAFAIGSPIGTKHDGEKVSREEIGNGLRVKGGLDGDAEKWTWERAVTKYFANHSPAMRGSFKTPSPGQPRSQAPSNPALGVGQKVTDLHDPIAREHFRVVVIVPEEVEYLDLSDEANLKRWRWTLAELAENNEPTYKYLVHSLLPSFLLPLTPSSSSVPPSLPPSPRLVSKNEMRKNTAGESGPGESAGRQRARTACPPCRAKKKRCTHQAGEEEMSLAHLALDDESEMGKEPTITVSDKDTQLAAAPAAPAAIVAGRRRRGRKSAAAKKAAAAPPSGALPPADASAPAPASPAAATTTSFASVPEGVAHPDDNVDGSIALSIHTVMARRLRAKMNEAQDKLQLAQERLQVAQEAMDETIAVANEVQGIVHQWAEAWKKGL</sequence>
<evidence type="ECO:0000313" key="4">
    <source>
        <dbReference type="EMBL" id="KAJ5165852.1"/>
    </source>
</evidence>
<dbReference type="Proteomes" id="UP001146351">
    <property type="component" value="Unassembled WGS sequence"/>
</dbReference>
<evidence type="ECO:0000256" key="2">
    <source>
        <dbReference type="SAM" id="MobiDB-lite"/>
    </source>
</evidence>
<feature type="region of interest" description="Disordered" evidence="2">
    <location>
        <begin position="275"/>
        <end position="320"/>
    </location>
</feature>
<feature type="compositionally biased region" description="Low complexity" evidence="2">
    <location>
        <begin position="390"/>
        <end position="418"/>
    </location>
</feature>
<accession>A0A9W9LLV0</accession>
<feature type="region of interest" description="Disordered" evidence="2">
    <location>
        <begin position="179"/>
        <end position="203"/>
    </location>
</feature>
<keyword evidence="1" id="KW-0175">Coiled coil</keyword>
<feature type="domain" description="Pyridoxamine 5'-phosphate oxidase Alr4036 family FMN-binding" evidence="3">
    <location>
        <begin position="9"/>
        <end position="127"/>
    </location>
</feature>
<reference evidence="4" key="1">
    <citation type="submission" date="2022-11" db="EMBL/GenBank/DDBJ databases">
        <authorList>
            <person name="Petersen C."/>
        </authorList>
    </citation>
    <scope>NUCLEOTIDE SEQUENCE</scope>
    <source>
        <strain evidence="4">IBT 21917</strain>
    </source>
</reference>
<dbReference type="GO" id="GO:0010181">
    <property type="term" value="F:FMN binding"/>
    <property type="evidence" value="ECO:0007669"/>
    <property type="project" value="InterPro"/>
</dbReference>
<comment type="caution">
    <text evidence="4">The sequence shown here is derived from an EMBL/GenBank/DDBJ whole genome shotgun (WGS) entry which is preliminary data.</text>
</comment>
<organism evidence="4 5">
    <name type="scientific">Penicillium capsulatum</name>
    <dbReference type="NCBI Taxonomy" id="69766"/>
    <lineage>
        <taxon>Eukaryota</taxon>
        <taxon>Fungi</taxon>
        <taxon>Dikarya</taxon>
        <taxon>Ascomycota</taxon>
        <taxon>Pezizomycotina</taxon>
        <taxon>Eurotiomycetes</taxon>
        <taxon>Eurotiomycetidae</taxon>
        <taxon>Eurotiales</taxon>
        <taxon>Aspergillaceae</taxon>
        <taxon>Penicillium</taxon>
    </lineage>
</organism>
<dbReference type="PANTHER" id="PTHR28243:SF1">
    <property type="entry name" value="PYRIDOXAMINE 5'-PHOSPHATE OXIDASE ALR4036 FAMILY FMN-BINDING DOMAIN-CONTAINING PROTEIN"/>
    <property type="match status" value="1"/>
</dbReference>
<dbReference type="InterPro" id="IPR012349">
    <property type="entry name" value="Split_barrel_FMN-bd"/>
</dbReference>
<protein>
    <submittedName>
        <fullName evidence="4">FMN-binding split barrel-related protein</fullName>
    </submittedName>
</protein>
<evidence type="ECO:0000259" key="3">
    <source>
        <dbReference type="Pfam" id="PF12766"/>
    </source>
</evidence>
<feature type="compositionally biased region" description="Basic residues" evidence="2">
    <location>
        <begin position="379"/>
        <end position="389"/>
    </location>
</feature>
<feature type="compositionally biased region" description="Polar residues" evidence="2">
    <location>
        <begin position="184"/>
        <end position="197"/>
    </location>
</feature>
<dbReference type="InterPro" id="IPR024624">
    <property type="entry name" value="Pyridox_Oxase_Alr4036_FMN-bd"/>
</dbReference>
<feature type="region of interest" description="Disordered" evidence="2">
    <location>
        <begin position="346"/>
        <end position="420"/>
    </location>
</feature>
<feature type="coiled-coil region" evidence="1">
    <location>
        <begin position="450"/>
        <end position="484"/>
    </location>
</feature>
<evidence type="ECO:0000313" key="5">
    <source>
        <dbReference type="Proteomes" id="UP001146351"/>
    </source>
</evidence>
<feature type="compositionally biased region" description="Low complexity" evidence="2">
    <location>
        <begin position="367"/>
        <end position="378"/>
    </location>
</feature>
<dbReference type="AlphaFoldDB" id="A0A9W9LLV0"/>
<dbReference type="OrthoDB" id="5394411at2759"/>
<reference evidence="4" key="2">
    <citation type="journal article" date="2023" name="IMA Fungus">
        <title>Comparative genomic study of the Penicillium genus elucidates a diverse pangenome and 15 lateral gene transfer events.</title>
        <authorList>
            <person name="Petersen C."/>
            <person name="Sorensen T."/>
            <person name="Nielsen M.R."/>
            <person name="Sondergaard T.E."/>
            <person name="Sorensen J.L."/>
            <person name="Fitzpatrick D.A."/>
            <person name="Frisvad J.C."/>
            <person name="Nielsen K.L."/>
        </authorList>
    </citation>
    <scope>NUCLEOTIDE SEQUENCE</scope>
    <source>
        <strain evidence="4">IBT 21917</strain>
    </source>
</reference>
<keyword evidence="5" id="KW-1185">Reference proteome</keyword>
<dbReference type="Pfam" id="PF12766">
    <property type="entry name" value="Pyridox_oxase_2"/>
    <property type="match status" value="1"/>
</dbReference>
<dbReference type="PANTHER" id="PTHR28243">
    <property type="entry name" value="AGL049CP"/>
    <property type="match status" value="1"/>
</dbReference>
<dbReference type="SUPFAM" id="SSF50475">
    <property type="entry name" value="FMN-binding split barrel"/>
    <property type="match status" value="1"/>
</dbReference>
<gene>
    <name evidence="4" type="ORF">N7492_006148</name>
</gene>
<dbReference type="EMBL" id="JAPQKO010000004">
    <property type="protein sequence ID" value="KAJ5165852.1"/>
    <property type="molecule type" value="Genomic_DNA"/>
</dbReference>
<proteinExistence type="predicted"/>
<name>A0A9W9LLV0_9EURO</name>